<keyword evidence="5 8" id="KW-1133">Transmembrane helix</keyword>
<comment type="similarity">
    <text evidence="7 8">Belongs to the SFT2 family.</text>
</comment>
<evidence type="ECO:0000256" key="1">
    <source>
        <dbReference type="ARBA" id="ARBA00004141"/>
    </source>
</evidence>
<keyword evidence="6 8" id="KW-0472">Membrane</keyword>
<keyword evidence="11" id="KW-1185">Reference proteome</keyword>
<evidence type="ECO:0000256" key="9">
    <source>
        <dbReference type="SAM" id="MobiDB-lite"/>
    </source>
</evidence>
<evidence type="ECO:0000256" key="2">
    <source>
        <dbReference type="ARBA" id="ARBA00022448"/>
    </source>
</evidence>
<evidence type="ECO:0000313" key="10">
    <source>
        <dbReference type="EMBL" id="RPA87876.1"/>
    </source>
</evidence>
<comment type="function">
    <text evidence="8">Nonessential protein required for the fusion of transport vesicles derived from the endocytic pathway with the Golgi complex.</text>
</comment>
<feature type="region of interest" description="Disordered" evidence="9">
    <location>
        <begin position="1"/>
        <end position="21"/>
    </location>
</feature>
<dbReference type="STRING" id="1160509.A0A3N4IQ32"/>
<dbReference type="GO" id="GO:0015031">
    <property type="term" value="P:protein transport"/>
    <property type="evidence" value="ECO:0007669"/>
    <property type="project" value="UniProtKB-KW"/>
</dbReference>
<protein>
    <recommendedName>
        <fullName evidence="8">Protein transport protein SFT2</fullName>
    </recommendedName>
</protein>
<dbReference type="InterPro" id="IPR007305">
    <property type="entry name" value="Vesicle_transpt_Got1/SFT2"/>
</dbReference>
<evidence type="ECO:0000256" key="4">
    <source>
        <dbReference type="ARBA" id="ARBA00022927"/>
    </source>
</evidence>
<dbReference type="GO" id="GO:0000139">
    <property type="term" value="C:Golgi membrane"/>
    <property type="evidence" value="ECO:0007669"/>
    <property type="project" value="UniProtKB-SubCell"/>
</dbReference>
<feature type="non-terminal residue" evidence="10">
    <location>
        <position position="1"/>
    </location>
</feature>
<dbReference type="GO" id="GO:0016192">
    <property type="term" value="P:vesicle-mediated transport"/>
    <property type="evidence" value="ECO:0007669"/>
    <property type="project" value="InterPro"/>
</dbReference>
<keyword evidence="4 8" id="KW-0653">Protein transport</keyword>
<dbReference type="Proteomes" id="UP000275078">
    <property type="component" value="Unassembled WGS sequence"/>
</dbReference>
<dbReference type="OrthoDB" id="660759at2759"/>
<keyword evidence="2 8" id="KW-0813">Transport</keyword>
<evidence type="ECO:0000256" key="8">
    <source>
        <dbReference type="RuleBase" id="RU363111"/>
    </source>
</evidence>
<comment type="subcellular location">
    <subcellularLocation>
        <location evidence="8">Golgi apparatus membrane</location>
        <topology evidence="8">Multi-pass membrane protein</topology>
    </subcellularLocation>
    <subcellularLocation>
        <location evidence="1">Membrane</location>
        <topology evidence="1">Multi-pass membrane protein</topology>
    </subcellularLocation>
</comment>
<name>A0A3N4IQ32_ASCIM</name>
<gene>
    <name evidence="10" type="ORF">BJ508DRAFT_410558</name>
</gene>
<keyword evidence="3 8" id="KW-0812">Transmembrane</keyword>
<organism evidence="10 11">
    <name type="scientific">Ascobolus immersus RN42</name>
    <dbReference type="NCBI Taxonomy" id="1160509"/>
    <lineage>
        <taxon>Eukaryota</taxon>
        <taxon>Fungi</taxon>
        <taxon>Dikarya</taxon>
        <taxon>Ascomycota</taxon>
        <taxon>Pezizomycotina</taxon>
        <taxon>Pezizomycetes</taxon>
        <taxon>Pezizales</taxon>
        <taxon>Ascobolaceae</taxon>
        <taxon>Ascobolus</taxon>
    </lineage>
</organism>
<dbReference type="EMBL" id="ML119646">
    <property type="protein sequence ID" value="RPA87876.1"/>
    <property type="molecule type" value="Genomic_DNA"/>
</dbReference>
<reference evidence="10 11" key="1">
    <citation type="journal article" date="2018" name="Nat. Ecol. Evol.">
        <title>Pezizomycetes genomes reveal the molecular basis of ectomycorrhizal truffle lifestyle.</title>
        <authorList>
            <person name="Murat C."/>
            <person name="Payen T."/>
            <person name="Noel B."/>
            <person name="Kuo A."/>
            <person name="Morin E."/>
            <person name="Chen J."/>
            <person name="Kohler A."/>
            <person name="Krizsan K."/>
            <person name="Balestrini R."/>
            <person name="Da Silva C."/>
            <person name="Montanini B."/>
            <person name="Hainaut M."/>
            <person name="Levati E."/>
            <person name="Barry K.W."/>
            <person name="Belfiori B."/>
            <person name="Cichocki N."/>
            <person name="Clum A."/>
            <person name="Dockter R.B."/>
            <person name="Fauchery L."/>
            <person name="Guy J."/>
            <person name="Iotti M."/>
            <person name="Le Tacon F."/>
            <person name="Lindquist E.A."/>
            <person name="Lipzen A."/>
            <person name="Malagnac F."/>
            <person name="Mello A."/>
            <person name="Molinier V."/>
            <person name="Miyauchi S."/>
            <person name="Poulain J."/>
            <person name="Riccioni C."/>
            <person name="Rubini A."/>
            <person name="Sitrit Y."/>
            <person name="Splivallo R."/>
            <person name="Traeger S."/>
            <person name="Wang M."/>
            <person name="Zifcakova L."/>
            <person name="Wipf D."/>
            <person name="Zambonelli A."/>
            <person name="Paolocci F."/>
            <person name="Nowrousian M."/>
            <person name="Ottonello S."/>
            <person name="Baldrian P."/>
            <person name="Spatafora J.W."/>
            <person name="Henrissat B."/>
            <person name="Nagy L.G."/>
            <person name="Aury J.M."/>
            <person name="Wincker P."/>
            <person name="Grigoriev I.V."/>
            <person name="Bonfante P."/>
            <person name="Martin F.M."/>
        </authorList>
    </citation>
    <scope>NUCLEOTIDE SEQUENCE [LARGE SCALE GENOMIC DNA]</scope>
    <source>
        <strain evidence="10 11">RN42</strain>
    </source>
</reference>
<proteinExistence type="inferred from homology"/>
<evidence type="ECO:0000256" key="3">
    <source>
        <dbReference type="ARBA" id="ARBA00022692"/>
    </source>
</evidence>
<evidence type="ECO:0000313" key="11">
    <source>
        <dbReference type="Proteomes" id="UP000275078"/>
    </source>
</evidence>
<dbReference type="InterPro" id="IPR011691">
    <property type="entry name" value="Vesicle_transpt_SFT2"/>
</dbReference>
<dbReference type="PANTHER" id="PTHR23137">
    <property type="entry name" value="VESICLE TRANSPORT PROTEIN-RELATED"/>
    <property type="match status" value="1"/>
</dbReference>
<evidence type="ECO:0000256" key="7">
    <source>
        <dbReference type="ARBA" id="ARBA00025800"/>
    </source>
</evidence>
<evidence type="ECO:0000256" key="6">
    <source>
        <dbReference type="ARBA" id="ARBA00023136"/>
    </source>
</evidence>
<sequence>MSNGTFASQIGGLGWTRRPDPPVTTARPSFLSSINPFSDSGYIRLPSTNQDAASAPLPARTAAQEEAGYFALSRWDRMLAFACCNVGALVCFMLCFFLFPILTLKPRKFAILWTLGSLLFLSSWAFLNGAKAYAKHLLSQERLVFTAAYFASIGGTLWASLGVKSTLLTILFAVIQLVALLWYTLSYFPMGREGLRFASQVGARQVGNWMSG</sequence>
<feature type="transmembrane region" description="Helical" evidence="8">
    <location>
        <begin position="167"/>
        <end position="188"/>
    </location>
</feature>
<feature type="transmembrane region" description="Helical" evidence="8">
    <location>
        <begin position="79"/>
        <end position="104"/>
    </location>
</feature>
<dbReference type="AlphaFoldDB" id="A0A3N4IQ32"/>
<dbReference type="PANTHER" id="PTHR23137:SF36">
    <property type="entry name" value="VESICLE TRANSPORT PROTEIN SFT2C"/>
    <property type="match status" value="1"/>
</dbReference>
<feature type="transmembrane region" description="Helical" evidence="8">
    <location>
        <begin position="142"/>
        <end position="161"/>
    </location>
</feature>
<evidence type="ECO:0000256" key="5">
    <source>
        <dbReference type="ARBA" id="ARBA00022989"/>
    </source>
</evidence>
<keyword evidence="8" id="KW-0333">Golgi apparatus</keyword>
<accession>A0A3N4IQ32</accession>
<dbReference type="Pfam" id="PF04178">
    <property type="entry name" value="Got1"/>
    <property type="match status" value="1"/>
</dbReference>
<feature type="transmembrane region" description="Helical" evidence="8">
    <location>
        <begin position="110"/>
        <end position="130"/>
    </location>
</feature>